<protein>
    <submittedName>
        <fullName evidence="4">Lipopolysaccharide biosynthesis protein</fullName>
    </submittedName>
</protein>
<gene>
    <name evidence="4" type="ORF">PG915_02085</name>
</gene>
<reference evidence="4" key="1">
    <citation type="submission" date="2023-01" db="EMBL/GenBank/DDBJ databases">
        <title>Vibrio sp. CB1-14 genome sequencing.</title>
        <authorList>
            <person name="Otstavnykh N."/>
            <person name="Isaeva M."/>
            <person name="Meleshko D."/>
        </authorList>
    </citation>
    <scope>NUCLEOTIDE SEQUENCE</scope>
    <source>
        <strain evidence="4">CB1-14</strain>
    </source>
</reference>
<evidence type="ECO:0000313" key="4">
    <source>
        <dbReference type="EMBL" id="XCD16391.1"/>
    </source>
</evidence>
<feature type="coiled-coil region" evidence="1">
    <location>
        <begin position="367"/>
        <end position="394"/>
    </location>
</feature>
<dbReference type="AlphaFoldDB" id="A0AAU8BJ57"/>
<keyword evidence="1" id="KW-0175">Coiled coil</keyword>
<evidence type="ECO:0000256" key="1">
    <source>
        <dbReference type="SAM" id="Coils"/>
    </source>
</evidence>
<dbReference type="RefSeq" id="WP_353497674.1">
    <property type="nucleotide sequence ID" value="NZ_CP115920.1"/>
</dbReference>
<organism evidence="4">
    <name type="scientific">Vibrio chaetopteri</name>
    <dbReference type="NCBI Taxonomy" id="3016528"/>
    <lineage>
        <taxon>Bacteria</taxon>
        <taxon>Pseudomonadati</taxon>
        <taxon>Pseudomonadota</taxon>
        <taxon>Gammaproteobacteria</taxon>
        <taxon>Vibrionales</taxon>
        <taxon>Vibrionaceae</taxon>
        <taxon>Vibrio</taxon>
    </lineage>
</organism>
<dbReference type="GO" id="GO:0005886">
    <property type="term" value="C:plasma membrane"/>
    <property type="evidence" value="ECO:0007669"/>
    <property type="project" value="TreeGrafter"/>
</dbReference>
<keyword evidence="3" id="KW-0812">Transmembrane</keyword>
<evidence type="ECO:0000256" key="3">
    <source>
        <dbReference type="SAM" id="Phobius"/>
    </source>
</evidence>
<feature type="compositionally biased region" description="Polar residues" evidence="2">
    <location>
        <begin position="78"/>
        <end position="98"/>
    </location>
</feature>
<sequence>MIEKRFNEFRVSVKPSEFNDIDFLLNEAKQLDANDPQLANRIRLRVKNLKVKQQSTPNDSVTAAATVQTSAVKSATSRTPSKPIENNQASETTTTNSARKAPSAATEADSKAPQWYDFTKPLIEWISRRPFVALVVIPTLLFSLYQTLWASERFESQAQVTVQQPDGMATMDASMALLSGLGVSSSQGTDSELVKAYIYSNDMIEYLNRQLNMRQHFSDSGIDYFSRLHDSDSRETAIEYYKKRVKVEVNTTSGVITIYGQAFSSEYAQQLTQTIVDRAEWYINSIGHQLAQEQLTFIQGEHEIVAQKLRDAQTALLGFQQKYNLIDPTAEGAAIQQIAYGLEGQIATKNAELTGLSQIMSAQAPQVKMLQNEIAALEQQLVSERTKLATSEGESFSVSQILATFTDLRVKMELALQAYTSSQVSLEKSRIEAYRQLKYLVTVEAATQPEDNQYPEVLYNITLFAILTSMIFAIGRIIVLTIYELK</sequence>
<evidence type="ECO:0000256" key="2">
    <source>
        <dbReference type="SAM" id="MobiDB-lite"/>
    </source>
</evidence>
<dbReference type="InterPro" id="IPR050445">
    <property type="entry name" value="Bact_polysacc_biosynth/exp"/>
</dbReference>
<feature type="transmembrane region" description="Helical" evidence="3">
    <location>
        <begin position="457"/>
        <end position="483"/>
    </location>
</feature>
<dbReference type="PANTHER" id="PTHR32309:SF13">
    <property type="entry name" value="FERRIC ENTEROBACTIN TRANSPORT PROTEIN FEPE"/>
    <property type="match status" value="1"/>
</dbReference>
<dbReference type="KEGG" id="vck:PG915_02085"/>
<proteinExistence type="predicted"/>
<feature type="region of interest" description="Disordered" evidence="2">
    <location>
        <begin position="70"/>
        <end position="110"/>
    </location>
</feature>
<keyword evidence="3" id="KW-0472">Membrane</keyword>
<keyword evidence="3" id="KW-1133">Transmembrane helix</keyword>
<dbReference type="EMBL" id="CP115920">
    <property type="protein sequence ID" value="XCD16391.1"/>
    <property type="molecule type" value="Genomic_DNA"/>
</dbReference>
<name>A0AAU8BJ57_9VIBR</name>
<accession>A0AAU8BJ57</accession>
<dbReference type="PANTHER" id="PTHR32309">
    <property type="entry name" value="TYROSINE-PROTEIN KINASE"/>
    <property type="match status" value="1"/>
</dbReference>
<dbReference type="GO" id="GO:0004713">
    <property type="term" value="F:protein tyrosine kinase activity"/>
    <property type="evidence" value="ECO:0007669"/>
    <property type="project" value="TreeGrafter"/>
</dbReference>